<evidence type="ECO:0000313" key="1">
    <source>
        <dbReference type="EMBL" id="CAB3990292.1"/>
    </source>
</evidence>
<dbReference type="SUPFAM" id="SSF56219">
    <property type="entry name" value="DNase I-like"/>
    <property type="match status" value="1"/>
</dbReference>
<accession>A0A7D9DQ93</accession>
<dbReference type="Gene3D" id="3.60.10.10">
    <property type="entry name" value="Endonuclease/exonuclease/phosphatase"/>
    <property type="match status" value="1"/>
</dbReference>
<evidence type="ECO:0000313" key="2">
    <source>
        <dbReference type="Proteomes" id="UP001152795"/>
    </source>
</evidence>
<gene>
    <name evidence="1" type="ORF">PACLA_8A009783</name>
</gene>
<dbReference type="InterPro" id="IPR036691">
    <property type="entry name" value="Endo/exonu/phosph_ase_sf"/>
</dbReference>
<dbReference type="Proteomes" id="UP001152795">
    <property type="component" value="Unassembled WGS sequence"/>
</dbReference>
<reference evidence="1" key="1">
    <citation type="submission" date="2020-04" db="EMBL/GenBank/DDBJ databases">
        <authorList>
            <person name="Alioto T."/>
            <person name="Alioto T."/>
            <person name="Gomez Garrido J."/>
        </authorList>
    </citation>
    <scope>NUCLEOTIDE SEQUENCE</scope>
    <source>
        <strain evidence="1">A484AB</strain>
    </source>
</reference>
<name>A0A7D9DQ93_PARCT</name>
<dbReference type="PANTHER" id="PTHR33776:SF4">
    <property type="entry name" value="ENDONUCLEASE_EXONUCLEASE_PHOSPHATASE DOMAIN-CONTAINING PROTEIN"/>
    <property type="match status" value="1"/>
</dbReference>
<dbReference type="OrthoDB" id="10027367at2759"/>
<dbReference type="AlphaFoldDB" id="A0A7D9DQ93"/>
<keyword evidence="2" id="KW-1185">Reference proteome</keyword>
<proteinExistence type="predicted"/>
<dbReference type="EMBL" id="CACRXK020001637">
    <property type="protein sequence ID" value="CAB3990292.1"/>
    <property type="molecule type" value="Genomic_DNA"/>
</dbReference>
<organism evidence="1 2">
    <name type="scientific">Paramuricea clavata</name>
    <name type="common">Red gorgonian</name>
    <name type="synonym">Violescent sea-whip</name>
    <dbReference type="NCBI Taxonomy" id="317549"/>
    <lineage>
        <taxon>Eukaryota</taxon>
        <taxon>Metazoa</taxon>
        <taxon>Cnidaria</taxon>
        <taxon>Anthozoa</taxon>
        <taxon>Octocorallia</taxon>
        <taxon>Malacalcyonacea</taxon>
        <taxon>Plexauridae</taxon>
        <taxon>Paramuricea</taxon>
    </lineage>
</organism>
<protein>
    <submittedName>
        <fullName evidence="1">Uncharacterized protein</fullName>
    </submittedName>
</protein>
<comment type="caution">
    <text evidence="1">The sequence shown here is derived from an EMBL/GenBank/DDBJ whole genome shotgun (WGS) entry which is preliminary data.</text>
</comment>
<sequence>MGKTIETRVFSSLWNLKQERGQREFACRYSNKFMVMVLLMLCGDIESCPGPFHVPLEEFINSRGLKVFHHNIRGLFSNFVQELFDRYKGLFIIDGYKFIKRNRKRGHAGGVALYIKDNILWRRRYDLETDDIESIWLEIFIAKSKSILIATFYRPPGSSVYVPNEFNKTFNDMLLNGTKENKEIIILGDFNVDYLKPNDNKEIKSIFQLFGFN</sequence>
<dbReference type="PANTHER" id="PTHR33776">
    <property type="entry name" value="ENDO/EXONUCLEASE/PHOSPHATASE DOMAIN-CONTAINING PROTEIN"/>
    <property type="match status" value="1"/>
</dbReference>